<dbReference type="PANTHER" id="PTHR30344:SF1">
    <property type="entry name" value="6-PHOSPHOGLUCONOLACTONASE"/>
    <property type="match status" value="1"/>
</dbReference>
<reference evidence="4" key="1">
    <citation type="submission" date="2016-10" db="EMBL/GenBank/DDBJ databases">
        <authorList>
            <person name="Varghese N."/>
            <person name="Submissions S."/>
        </authorList>
    </citation>
    <scope>NUCLEOTIDE SEQUENCE [LARGE SCALE GENOMIC DNA]</scope>
    <source>
        <strain evidence="4">DSM 18579</strain>
    </source>
</reference>
<dbReference type="AlphaFoldDB" id="A0A1I0C7I6"/>
<gene>
    <name evidence="3" type="ORF">SAMN02583745_01502</name>
</gene>
<dbReference type="InterPro" id="IPR019405">
    <property type="entry name" value="Lactonase_7-beta_prop"/>
</dbReference>
<evidence type="ECO:0000256" key="2">
    <source>
        <dbReference type="ARBA" id="ARBA00022526"/>
    </source>
</evidence>
<evidence type="ECO:0000313" key="3">
    <source>
        <dbReference type="EMBL" id="SET15420.1"/>
    </source>
</evidence>
<accession>A0A1I0C7I6</accession>
<dbReference type="InterPro" id="IPR050282">
    <property type="entry name" value="Cycloisomerase_2"/>
</dbReference>
<dbReference type="Proteomes" id="UP000242642">
    <property type="component" value="Unassembled WGS sequence"/>
</dbReference>
<keyword evidence="2" id="KW-0313">Glucose metabolism</keyword>
<keyword evidence="4" id="KW-1185">Reference proteome</keyword>
<name>A0A1I0C7I6_9GAMM</name>
<organism evidence="3 4">
    <name type="scientific">Thorsellia anophelis DSM 18579</name>
    <dbReference type="NCBI Taxonomy" id="1123402"/>
    <lineage>
        <taxon>Bacteria</taxon>
        <taxon>Pseudomonadati</taxon>
        <taxon>Pseudomonadota</taxon>
        <taxon>Gammaproteobacteria</taxon>
        <taxon>Enterobacterales</taxon>
        <taxon>Thorselliaceae</taxon>
        <taxon>Thorsellia</taxon>
    </lineage>
</organism>
<protein>
    <submittedName>
        <fullName evidence="3">6-phosphogluconolactonase</fullName>
    </submittedName>
</protein>
<dbReference type="GO" id="GO:0005829">
    <property type="term" value="C:cytosol"/>
    <property type="evidence" value="ECO:0007669"/>
    <property type="project" value="TreeGrafter"/>
</dbReference>
<dbReference type="NCBIfam" id="NF008258">
    <property type="entry name" value="PRK11028.1"/>
    <property type="match status" value="1"/>
</dbReference>
<evidence type="ECO:0000256" key="1">
    <source>
        <dbReference type="ARBA" id="ARBA00005564"/>
    </source>
</evidence>
<dbReference type="OrthoDB" id="9790815at2"/>
<dbReference type="SUPFAM" id="SSF50974">
    <property type="entry name" value="Nitrous oxide reductase, N-terminal domain"/>
    <property type="match status" value="1"/>
</dbReference>
<dbReference type="InterPro" id="IPR011045">
    <property type="entry name" value="N2O_reductase_N"/>
</dbReference>
<dbReference type="Gene3D" id="2.130.10.10">
    <property type="entry name" value="YVTN repeat-like/Quinoprotein amine dehydrogenase"/>
    <property type="match status" value="1"/>
</dbReference>
<keyword evidence="2" id="KW-0119">Carbohydrate metabolism</keyword>
<dbReference type="Pfam" id="PF10282">
    <property type="entry name" value="Lactonase"/>
    <property type="match status" value="1"/>
</dbReference>
<dbReference type="InterPro" id="IPR015943">
    <property type="entry name" value="WD40/YVTN_repeat-like_dom_sf"/>
</dbReference>
<proteinExistence type="inferred from homology"/>
<dbReference type="RefSeq" id="WP_093319251.1">
    <property type="nucleotide sequence ID" value="NZ_FOHV01000010.1"/>
</dbReference>
<dbReference type="STRING" id="1123402.SAMN02583745_01502"/>
<sequence length="329" mass="36344">MNQYIYIACPDSQEIHVFELQENGTLTSIQIVSVPGQVQPMTISPNGDFLYVGVRPDFRVLSYKIENETGKLSHAGTASLTGSPTHVSTCHKGEYFFSASYSFNCTSISPILPSGVIGEPIHNIEGLQAPHSANMNNSNQLLMIPALKEDAIRIFTLNHDGSVYEHSDKISTQTGAGPRHMAFHKNGKLAYCINELNSTIDVIELPHKDKTAKIIQTFTAVPDDFNLTCWSADIHITPNNEFLYCSERTSSLISAFKLNADGSIKATIGHFKTEEQPRGFGIDKSSKYLIATGQKSDFITVHKINEVTGELTELERYKVGKGAMWVTIR</sequence>
<evidence type="ECO:0000313" key="4">
    <source>
        <dbReference type="Proteomes" id="UP000242642"/>
    </source>
</evidence>
<dbReference type="GO" id="GO:0017057">
    <property type="term" value="F:6-phosphogluconolactonase activity"/>
    <property type="evidence" value="ECO:0007669"/>
    <property type="project" value="TreeGrafter"/>
</dbReference>
<comment type="similarity">
    <text evidence="1">Belongs to the cycloisomerase 2 family.</text>
</comment>
<dbReference type="GO" id="GO:0006006">
    <property type="term" value="P:glucose metabolic process"/>
    <property type="evidence" value="ECO:0007669"/>
    <property type="project" value="UniProtKB-KW"/>
</dbReference>
<dbReference type="EMBL" id="FOHV01000010">
    <property type="protein sequence ID" value="SET15420.1"/>
    <property type="molecule type" value="Genomic_DNA"/>
</dbReference>
<dbReference type="PANTHER" id="PTHR30344">
    <property type="entry name" value="6-PHOSPHOGLUCONOLACTONASE-RELATED"/>
    <property type="match status" value="1"/>
</dbReference>